<protein>
    <recommendedName>
        <fullName evidence="4">DUF2490 domain-containing protein</fullName>
    </recommendedName>
</protein>
<evidence type="ECO:0000313" key="2">
    <source>
        <dbReference type="EMBL" id="PQB03174.1"/>
    </source>
</evidence>
<dbReference type="OrthoDB" id="1118734at2"/>
<dbReference type="Proteomes" id="UP000239522">
    <property type="component" value="Unassembled WGS sequence"/>
</dbReference>
<sequence length="229" mass="26953">MRICILFLSIFLLANKSYSQVVENQTGAWYMYFYNHQFKNLQWGIQGDFQHRDWQVLGDQEQLLLRSGITFTPKDAGVLLTLGIANITSGQFGESDDTSNENRIYQEALLPQKIGNRLLITHRFRYEQRFVESQDFRTRYRYNLFINIPFNAKDLSAKTMYGAFYNELFINGERTIGDGKEVELFDRNRSYFGLGYVLNKSVRFQVGYMMQTTNAWSKGQLQFSMHHNF</sequence>
<feature type="signal peptide" evidence="1">
    <location>
        <begin position="1"/>
        <end position="19"/>
    </location>
</feature>
<gene>
    <name evidence="2" type="ORF">BST83_17825</name>
</gene>
<proteinExistence type="predicted"/>
<reference evidence="2 3" key="1">
    <citation type="submission" date="2016-11" db="EMBL/GenBank/DDBJ databases">
        <title>Trade-off between light-utilization and light-protection in marine flavobacteria.</title>
        <authorList>
            <person name="Kumagai Y."/>
        </authorList>
    </citation>
    <scope>NUCLEOTIDE SEQUENCE [LARGE SCALE GENOMIC DNA]</scope>
    <source>
        <strain evidence="2 3">ATCC 700397</strain>
    </source>
</reference>
<dbReference type="InterPro" id="IPR019619">
    <property type="entry name" value="DUF2490"/>
</dbReference>
<dbReference type="RefSeq" id="WP_104811111.1">
    <property type="nucleotide sequence ID" value="NZ_MQUA01000014.1"/>
</dbReference>
<dbReference type="Pfam" id="PF10677">
    <property type="entry name" value="DUF2490"/>
    <property type="match status" value="1"/>
</dbReference>
<evidence type="ECO:0000256" key="1">
    <source>
        <dbReference type="SAM" id="SignalP"/>
    </source>
</evidence>
<name>A0A2S7KKM3_9FLAO</name>
<evidence type="ECO:0000313" key="3">
    <source>
        <dbReference type="Proteomes" id="UP000239522"/>
    </source>
</evidence>
<organism evidence="2 3">
    <name type="scientific">Polaribacter filamentus</name>
    <dbReference type="NCBI Taxonomy" id="53483"/>
    <lineage>
        <taxon>Bacteria</taxon>
        <taxon>Pseudomonadati</taxon>
        <taxon>Bacteroidota</taxon>
        <taxon>Flavobacteriia</taxon>
        <taxon>Flavobacteriales</taxon>
        <taxon>Flavobacteriaceae</taxon>
    </lineage>
</organism>
<dbReference type="AlphaFoldDB" id="A0A2S7KKM3"/>
<dbReference type="EMBL" id="MQUA01000014">
    <property type="protein sequence ID" value="PQB03174.1"/>
    <property type="molecule type" value="Genomic_DNA"/>
</dbReference>
<keyword evidence="3" id="KW-1185">Reference proteome</keyword>
<feature type="chain" id="PRO_5015565736" description="DUF2490 domain-containing protein" evidence="1">
    <location>
        <begin position="20"/>
        <end position="229"/>
    </location>
</feature>
<evidence type="ECO:0008006" key="4">
    <source>
        <dbReference type="Google" id="ProtNLM"/>
    </source>
</evidence>
<keyword evidence="1" id="KW-0732">Signal</keyword>
<accession>A0A2S7KKM3</accession>
<comment type="caution">
    <text evidence="2">The sequence shown here is derived from an EMBL/GenBank/DDBJ whole genome shotgun (WGS) entry which is preliminary data.</text>
</comment>